<evidence type="ECO:0000313" key="2">
    <source>
        <dbReference type="EMBL" id="GAA2070252.1"/>
    </source>
</evidence>
<dbReference type="Pfam" id="PF13398">
    <property type="entry name" value="Peptidase_M50B"/>
    <property type="match status" value="1"/>
</dbReference>
<proteinExistence type="predicted"/>
<feature type="transmembrane region" description="Helical" evidence="1">
    <location>
        <begin position="65"/>
        <end position="87"/>
    </location>
</feature>
<reference evidence="2 3" key="1">
    <citation type="journal article" date="2019" name="Int. J. Syst. Evol. Microbiol.">
        <title>The Global Catalogue of Microorganisms (GCM) 10K type strain sequencing project: providing services to taxonomists for standard genome sequencing and annotation.</title>
        <authorList>
            <consortium name="The Broad Institute Genomics Platform"/>
            <consortium name="The Broad Institute Genome Sequencing Center for Infectious Disease"/>
            <person name="Wu L."/>
            <person name="Ma J."/>
        </authorList>
    </citation>
    <scope>NUCLEOTIDE SEQUENCE [LARGE SCALE GENOMIC DNA]</scope>
    <source>
        <strain evidence="2 3">JCM 15749</strain>
    </source>
</reference>
<name>A0ABN2VRT4_9ACTN</name>
<organism evidence="2 3">
    <name type="scientific">Aeromicrobium halocynthiae</name>
    <dbReference type="NCBI Taxonomy" id="560557"/>
    <lineage>
        <taxon>Bacteria</taxon>
        <taxon>Bacillati</taxon>
        <taxon>Actinomycetota</taxon>
        <taxon>Actinomycetes</taxon>
        <taxon>Propionibacteriales</taxon>
        <taxon>Nocardioidaceae</taxon>
        <taxon>Aeromicrobium</taxon>
    </lineage>
</organism>
<keyword evidence="1" id="KW-1133">Transmembrane helix</keyword>
<evidence type="ECO:0000256" key="1">
    <source>
        <dbReference type="SAM" id="Phobius"/>
    </source>
</evidence>
<feature type="transmembrane region" description="Helical" evidence="1">
    <location>
        <begin position="140"/>
        <end position="162"/>
    </location>
</feature>
<keyword evidence="1" id="KW-0812">Transmembrane</keyword>
<keyword evidence="1" id="KW-0472">Membrane</keyword>
<keyword evidence="3" id="KW-1185">Reference proteome</keyword>
<accession>A0ABN2VRT4</accession>
<evidence type="ECO:0000313" key="3">
    <source>
        <dbReference type="Proteomes" id="UP001501480"/>
    </source>
</evidence>
<dbReference type="Proteomes" id="UP001501480">
    <property type="component" value="Unassembled WGS sequence"/>
</dbReference>
<feature type="transmembrane region" description="Helical" evidence="1">
    <location>
        <begin position="183"/>
        <end position="204"/>
    </location>
</feature>
<gene>
    <name evidence="2" type="ORF">GCM10009821_04010</name>
</gene>
<feature type="transmembrane region" description="Helical" evidence="1">
    <location>
        <begin position="94"/>
        <end position="114"/>
    </location>
</feature>
<sequence length="210" mass="22189">MALVVAATLVLLPSWRGVRHVVTLVHEAGHALVALLTGRRLNGIRLHRDTSGLTTSVGRPRGPGMIVTAAAGYVAPAGLGLAVLALLRADEILWALYLALAVVGFVLAFIRNWYGVLVVLATGAAGAALVWRGDEDVQELAVAVIAWVLLVGAVRASIDLWTHRRRSRSRTSDADVLARLTHVPAVVWNVAFILVCAGALGWAARPLVVG</sequence>
<protein>
    <submittedName>
        <fullName evidence="2">M50 family metallopeptidase</fullName>
    </submittedName>
</protein>
<dbReference type="InterPro" id="IPR049500">
    <property type="entry name" value="Peptidase_M50B-like"/>
</dbReference>
<comment type="caution">
    <text evidence="2">The sequence shown here is derived from an EMBL/GenBank/DDBJ whole genome shotgun (WGS) entry which is preliminary data.</text>
</comment>
<dbReference type="EMBL" id="BAAAPY010000001">
    <property type="protein sequence ID" value="GAA2070252.1"/>
    <property type="molecule type" value="Genomic_DNA"/>
</dbReference>